<dbReference type="Pfam" id="PF00041">
    <property type="entry name" value="fn3"/>
    <property type="match status" value="1"/>
</dbReference>
<comment type="caution">
    <text evidence="4">The sequence shown here is derived from an EMBL/GenBank/DDBJ whole genome shotgun (WGS) entry which is preliminary data.</text>
</comment>
<feature type="domain" description="Fibronectin type-III" evidence="3">
    <location>
        <begin position="296"/>
        <end position="391"/>
    </location>
</feature>
<dbReference type="OrthoDB" id="6144057at2759"/>
<dbReference type="InterPro" id="IPR003961">
    <property type="entry name" value="FN3_dom"/>
</dbReference>
<dbReference type="SUPFAM" id="SSF49265">
    <property type="entry name" value="Fibronectin type III"/>
    <property type="match status" value="1"/>
</dbReference>
<dbReference type="Gene3D" id="2.60.40.10">
    <property type="entry name" value="Immunoglobulins"/>
    <property type="match status" value="2"/>
</dbReference>
<dbReference type="PROSITE" id="PS50853">
    <property type="entry name" value="FN3"/>
    <property type="match status" value="2"/>
</dbReference>
<dbReference type="AlphaFoldDB" id="A0A8B6HPN3"/>
<dbReference type="SMART" id="SM00060">
    <property type="entry name" value="FN3"/>
    <property type="match status" value="2"/>
</dbReference>
<feature type="compositionally biased region" description="Low complexity" evidence="1">
    <location>
        <begin position="140"/>
        <end position="182"/>
    </location>
</feature>
<evidence type="ECO:0000313" key="5">
    <source>
        <dbReference type="Proteomes" id="UP000596742"/>
    </source>
</evidence>
<gene>
    <name evidence="4" type="ORF">MGAL_10B000512</name>
</gene>
<evidence type="ECO:0000256" key="2">
    <source>
        <dbReference type="SAM" id="Phobius"/>
    </source>
</evidence>
<reference evidence="4" key="1">
    <citation type="submission" date="2018-11" db="EMBL/GenBank/DDBJ databases">
        <authorList>
            <person name="Alioto T."/>
            <person name="Alioto T."/>
        </authorList>
    </citation>
    <scope>NUCLEOTIDE SEQUENCE</scope>
</reference>
<accession>A0A8B6HPN3</accession>
<evidence type="ECO:0000256" key="1">
    <source>
        <dbReference type="SAM" id="MobiDB-lite"/>
    </source>
</evidence>
<feature type="region of interest" description="Disordered" evidence="1">
    <location>
        <begin position="535"/>
        <end position="555"/>
    </location>
</feature>
<dbReference type="CDD" id="cd00063">
    <property type="entry name" value="FN3"/>
    <property type="match status" value="1"/>
</dbReference>
<feature type="region of interest" description="Disordered" evidence="1">
    <location>
        <begin position="394"/>
        <end position="478"/>
    </location>
</feature>
<dbReference type="PANTHER" id="PTHR14819:SF25">
    <property type="entry name" value="CHROMOSOME UNDETERMINED SCAFFOLD_52, WHOLE GENOME SHOTGUN SEQUENCE"/>
    <property type="match status" value="1"/>
</dbReference>
<feature type="domain" description="Fibronectin type-III" evidence="3">
    <location>
        <begin position="194"/>
        <end position="294"/>
    </location>
</feature>
<keyword evidence="2" id="KW-1133">Transmembrane helix</keyword>
<organism evidence="4 5">
    <name type="scientific">Mytilus galloprovincialis</name>
    <name type="common">Mediterranean mussel</name>
    <dbReference type="NCBI Taxonomy" id="29158"/>
    <lineage>
        <taxon>Eukaryota</taxon>
        <taxon>Metazoa</taxon>
        <taxon>Spiralia</taxon>
        <taxon>Lophotrochozoa</taxon>
        <taxon>Mollusca</taxon>
        <taxon>Bivalvia</taxon>
        <taxon>Autobranchia</taxon>
        <taxon>Pteriomorphia</taxon>
        <taxon>Mytilida</taxon>
        <taxon>Mytiloidea</taxon>
        <taxon>Mytilidae</taxon>
        <taxon>Mytilinae</taxon>
        <taxon>Mytilus</taxon>
    </lineage>
</organism>
<proteinExistence type="predicted"/>
<dbReference type="InterPro" id="IPR036116">
    <property type="entry name" value="FN3_sf"/>
</dbReference>
<dbReference type="Proteomes" id="UP000596742">
    <property type="component" value="Unassembled WGS sequence"/>
</dbReference>
<feature type="transmembrane region" description="Helical" evidence="2">
    <location>
        <begin position="501"/>
        <end position="524"/>
    </location>
</feature>
<feature type="compositionally biased region" description="Polar residues" evidence="1">
    <location>
        <begin position="183"/>
        <end position="194"/>
    </location>
</feature>
<keyword evidence="2" id="KW-0472">Membrane</keyword>
<sequence>MGIRGFTWAGTDKFIVDFCNYSITTDKTYKWHENDEKEEWKYYKDYKESHKDWDILPSSDVSKYWMWVVCKYQQEFAEMYGFKLPDIPAHWWSITKETAIETTTTTTTTTPATTPLNHYKTTNARQLPYHNTTTQRHRPTATTTQTTTTTTQTTTKPSTPTTTTTQSTTKTTTKATTPTKQQSKLSTSATQVSSLEEPEKDTNNILLMSIHVAWDTTKINCGISITGYRVYFNSLSPLKTYKTKDVSGATTDNVEIFPIISGFSYTISVKALTINGAVSNPTFINYTHPHTRPSAAPSNIHASSKGITSLTVAWDPLSIFTKNGDVKGYKVYYRGPGFTGTKSAGVVGEANRQFTLSGLRPNSTYQFILQVINDVGPGKYSGLIPISTLPLPTTTTTTTTPMPTTTTVTTTTTTTQPTTTTLPTTTTPMPTTRTTQPTTRTTQKATRTTQTTITTSTPVTTTQTTTRTTKVTTPTKQQSKLFTSTTQVEALEEPEKDTNNILLMVGIAAGALIFLAVLIPLVVFMCRNCCLKGAVSPDQEEEEDKNKIKKKEAFRPLDENENKTVTKYDRRMSTDTLLSIDNYDIDEVNDTRNVKSRHRRFSKRALSYTDDKIAEDAKQVQNNVQVDKVPIMRVESIQEVKEPDHHDDNVFIDDNVIRQAKSDGEANSLTDKPTMTSNIYVLNANIQTKIFTSKKSRISPNFEKDSSFMHDAIKDESSLHDPNVRSATAFNVIKKPAQTTPRVVLFEPW</sequence>
<evidence type="ECO:0000259" key="3">
    <source>
        <dbReference type="PROSITE" id="PS50853"/>
    </source>
</evidence>
<feature type="region of interest" description="Disordered" evidence="1">
    <location>
        <begin position="130"/>
        <end position="198"/>
    </location>
</feature>
<dbReference type="EMBL" id="UYJE01010369">
    <property type="protein sequence ID" value="VDI82514.1"/>
    <property type="molecule type" value="Genomic_DNA"/>
</dbReference>
<dbReference type="InterPro" id="IPR013783">
    <property type="entry name" value="Ig-like_fold"/>
</dbReference>
<keyword evidence="5" id="KW-1185">Reference proteome</keyword>
<dbReference type="InterPro" id="IPR052986">
    <property type="entry name" value="VLIG_GTPase"/>
</dbReference>
<protein>
    <recommendedName>
        <fullName evidence="3">Fibronectin type-III domain-containing protein</fullName>
    </recommendedName>
</protein>
<dbReference type="PANTHER" id="PTHR14819">
    <property type="entry name" value="GTP-BINDING"/>
    <property type="match status" value="1"/>
</dbReference>
<evidence type="ECO:0000313" key="4">
    <source>
        <dbReference type="EMBL" id="VDI82514.1"/>
    </source>
</evidence>
<keyword evidence="2" id="KW-0812">Transmembrane</keyword>
<name>A0A8B6HPN3_MYTGA</name>